<comment type="caution">
    <text evidence="2">The sequence shown here is derived from an EMBL/GenBank/DDBJ whole genome shotgun (WGS) entry which is preliminary data.</text>
</comment>
<keyword evidence="3" id="KW-1185">Reference proteome</keyword>
<organism evidence="2 3">
    <name type="scientific">Knoellia aerolata DSM 18566</name>
    <dbReference type="NCBI Taxonomy" id="1385519"/>
    <lineage>
        <taxon>Bacteria</taxon>
        <taxon>Bacillati</taxon>
        <taxon>Actinomycetota</taxon>
        <taxon>Actinomycetes</taxon>
        <taxon>Micrococcales</taxon>
        <taxon>Intrasporangiaceae</taxon>
        <taxon>Knoellia</taxon>
    </lineage>
</organism>
<evidence type="ECO:0000313" key="2">
    <source>
        <dbReference type="EMBL" id="KGN40835.1"/>
    </source>
</evidence>
<dbReference type="Proteomes" id="UP000030013">
    <property type="component" value="Unassembled WGS sequence"/>
</dbReference>
<accession>A0A0A0JTT0</accession>
<evidence type="ECO:0000256" key="1">
    <source>
        <dbReference type="SAM" id="MobiDB-lite"/>
    </source>
</evidence>
<dbReference type="eggNOG" id="ENOG5031VD1">
    <property type="taxonomic scope" value="Bacteria"/>
</dbReference>
<evidence type="ECO:0000313" key="3">
    <source>
        <dbReference type="Proteomes" id="UP000030013"/>
    </source>
</evidence>
<feature type="region of interest" description="Disordered" evidence="1">
    <location>
        <begin position="94"/>
        <end position="120"/>
    </location>
</feature>
<dbReference type="AlphaFoldDB" id="A0A0A0JTT0"/>
<name>A0A0A0JTT0_9MICO</name>
<dbReference type="EMBL" id="AVPL01000030">
    <property type="protein sequence ID" value="KGN40835.1"/>
    <property type="molecule type" value="Genomic_DNA"/>
</dbReference>
<proteinExistence type="predicted"/>
<protein>
    <submittedName>
        <fullName evidence="2">Uncharacterized protein</fullName>
    </submittedName>
</protein>
<gene>
    <name evidence="2" type="ORF">N801_11005</name>
</gene>
<reference evidence="2 3" key="1">
    <citation type="submission" date="2013-08" db="EMBL/GenBank/DDBJ databases">
        <title>The genome sequence of Knoellia aerolata.</title>
        <authorList>
            <person name="Zhu W."/>
            <person name="Wang G."/>
        </authorList>
    </citation>
    <scope>NUCLEOTIDE SEQUENCE [LARGE SCALE GENOMIC DNA]</scope>
    <source>
        <strain evidence="2 3">DSM 18566</strain>
    </source>
</reference>
<sequence length="133" mass="14254">MEKGAELKAALDRCATLGAPGPENARLWLEIRDCVCTRGCVDVVPYGSARPVTVTDDYAGEELLAAMEWLIKNEDTARTLGPESLFAHISSQAKRSAKGSGRAARNDQLHGMTDVPAGAPVRFVELDAPKDES</sequence>